<keyword evidence="1 7" id="KW-0489">Methyltransferase</keyword>
<dbReference type="EMBL" id="CADCVN010000366">
    <property type="protein sequence ID" value="CAA9480326.1"/>
    <property type="molecule type" value="Genomic_DNA"/>
</dbReference>
<feature type="active site" description="Proton acceptor" evidence="4">
    <location>
        <position position="249"/>
    </location>
</feature>
<evidence type="ECO:0000313" key="7">
    <source>
        <dbReference type="EMBL" id="CAA9480326.1"/>
    </source>
</evidence>
<dbReference type="Pfam" id="PF00891">
    <property type="entry name" value="Methyltransf_2"/>
    <property type="match status" value="1"/>
</dbReference>
<dbReference type="GO" id="GO:0032259">
    <property type="term" value="P:methylation"/>
    <property type="evidence" value="ECO:0007669"/>
    <property type="project" value="UniProtKB-KW"/>
</dbReference>
<evidence type="ECO:0000256" key="2">
    <source>
        <dbReference type="ARBA" id="ARBA00022679"/>
    </source>
</evidence>
<evidence type="ECO:0000259" key="5">
    <source>
        <dbReference type="Pfam" id="PF00891"/>
    </source>
</evidence>
<evidence type="ECO:0000256" key="4">
    <source>
        <dbReference type="PIRSR" id="PIRSR005739-1"/>
    </source>
</evidence>
<dbReference type="Gene3D" id="3.40.50.150">
    <property type="entry name" value="Vaccinia Virus protein VP39"/>
    <property type="match status" value="1"/>
</dbReference>
<dbReference type="SUPFAM" id="SSF53335">
    <property type="entry name" value="S-adenosyl-L-methionine-dependent methyltransferases"/>
    <property type="match status" value="1"/>
</dbReference>
<keyword evidence="3" id="KW-0949">S-adenosyl-L-methionine</keyword>
<feature type="domain" description="O-methyltransferase C-terminal" evidence="5">
    <location>
        <begin position="113"/>
        <end position="320"/>
    </location>
</feature>
<dbReference type="InterPro" id="IPR016461">
    <property type="entry name" value="COMT-like"/>
</dbReference>
<dbReference type="AlphaFoldDB" id="A0A6J4S0J4"/>
<dbReference type="Gene3D" id="1.10.10.10">
    <property type="entry name" value="Winged helix-like DNA-binding domain superfamily/Winged helix DNA-binding domain"/>
    <property type="match status" value="1"/>
</dbReference>
<accession>A0A6J4S0J4</accession>
<proteinExistence type="predicted"/>
<feature type="domain" description="O-methyltransferase dimerisation" evidence="6">
    <location>
        <begin position="14"/>
        <end position="89"/>
    </location>
</feature>
<keyword evidence="2 7" id="KW-0808">Transferase</keyword>
<organism evidence="7">
    <name type="scientific">uncultured Segetibacter sp</name>
    <dbReference type="NCBI Taxonomy" id="481133"/>
    <lineage>
        <taxon>Bacteria</taxon>
        <taxon>Pseudomonadati</taxon>
        <taxon>Bacteroidota</taxon>
        <taxon>Chitinophagia</taxon>
        <taxon>Chitinophagales</taxon>
        <taxon>Chitinophagaceae</taxon>
        <taxon>Segetibacter</taxon>
        <taxon>environmental samples</taxon>
    </lineage>
</organism>
<dbReference type="InterPro" id="IPR001077">
    <property type="entry name" value="COMT_C"/>
</dbReference>
<dbReference type="GO" id="GO:0046983">
    <property type="term" value="F:protein dimerization activity"/>
    <property type="evidence" value="ECO:0007669"/>
    <property type="project" value="InterPro"/>
</dbReference>
<dbReference type="InterPro" id="IPR012967">
    <property type="entry name" value="COMT_dimerisation"/>
</dbReference>
<dbReference type="InterPro" id="IPR036390">
    <property type="entry name" value="WH_DNA-bd_sf"/>
</dbReference>
<dbReference type="GO" id="GO:0008171">
    <property type="term" value="F:O-methyltransferase activity"/>
    <property type="evidence" value="ECO:0007669"/>
    <property type="project" value="InterPro"/>
</dbReference>
<evidence type="ECO:0000256" key="1">
    <source>
        <dbReference type="ARBA" id="ARBA00022603"/>
    </source>
</evidence>
<reference evidence="7" key="1">
    <citation type="submission" date="2020-02" db="EMBL/GenBank/DDBJ databases">
        <authorList>
            <person name="Meier V. D."/>
        </authorList>
    </citation>
    <scope>NUCLEOTIDE SEQUENCE</scope>
    <source>
        <strain evidence="7">AVDCRST_MAG96</strain>
    </source>
</reference>
<name>A0A6J4S0J4_9BACT</name>
<dbReference type="PIRSF" id="PIRSF005739">
    <property type="entry name" value="O-mtase"/>
    <property type="match status" value="1"/>
</dbReference>
<dbReference type="PANTHER" id="PTHR43712">
    <property type="entry name" value="PUTATIVE (AFU_ORTHOLOGUE AFUA_4G14580)-RELATED"/>
    <property type="match status" value="1"/>
</dbReference>
<dbReference type="InterPro" id="IPR029063">
    <property type="entry name" value="SAM-dependent_MTases_sf"/>
</dbReference>
<dbReference type="Pfam" id="PF08100">
    <property type="entry name" value="Dimerisation"/>
    <property type="match status" value="1"/>
</dbReference>
<gene>
    <name evidence="7" type="ORF">AVDCRST_MAG96-978</name>
</gene>
<sequence>MEITQSLPPQAILMQMLFGYAPARAIGIAAELRIADHLTDGAKTADELALRTNSHARSLYRLLRACASVGVFSEDADKRFSLSPMADFLRSDDPQSLRAFAEMLAHEEQFQTWSGLNYSVQTGLPAFDKVHGMPTFDFYSTHPKSGQIFNDAMTSLSLGSSMAVIQAYDFAGIRNLVDVGGGHGFLLASILKKYPTINGVLFDTQAVVDEAKALLQQHGVTERCQTVGGSFFETAPVGGDVYIMKHIIHDWNDDECVTILKHCRNGITEGGKLLVIEMVVPQGNEPSLSKLLDLQMLAVLPGCERTEAEYETLFAKAGFQLTQIVPTTSPYSIIEGVTTLQ</sequence>
<evidence type="ECO:0000259" key="6">
    <source>
        <dbReference type="Pfam" id="PF08100"/>
    </source>
</evidence>
<dbReference type="PROSITE" id="PS51683">
    <property type="entry name" value="SAM_OMT_II"/>
    <property type="match status" value="1"/>
</dbReference>
<evidence type="ECO:0000256" key="3">
    <source>
        <dbReference type="ARBA" id="ARBA00022691"/>
    </source>
</evidence>
<protein>
    <submittedName>
        <fullName evidence="7">Similar to O-demethylpuromycin-O-methyltransferase</fullName>
    </submittedName>
</protein>
<dbReference type="SUPFAM" id="SSF46785">
    <property type="entry name" value="Winged helix' DNA-binding domain"/>
    <property type="match status" value="1"/>
</dbReference>
<dbReference type="InterPro" id="IPR036388">
    <property type="entry name" value="WH-like_DNA-bd_sf"/>
</dbReference>
<dbReference type="PANTHER" id="PTHR43712:SF2">
    <property type="entry name" value="O-METHYLTRANSFERASE CICE"/>
    <property type="match status" value="1"/>
</dbReference>